<evidence type="ECO:0000313" key="1">
    <source>
        <dbReference type="EMBL" id="EME42761.1"/>
    </source>
</evidence>
<dbReference type="OrthoDB" id="2350783at2759"/>
<accession>N1PMR9</accession>
<dbReference type="Proteomes" id="UP000016933">
    <property type="component" value="Unassembled WGS sequence"/>
</dbReference>
<gene>
    <name evidence="1" type="ORF">DOTSEDRAFT_155748</name>
</gene>
<feature type="non-terminal residue" evidence="1">
    <location>
        <position position="54"/>
    </location>
</feature>
<reference evidence="1 2" key="2">
    <citation type="journal article" date="2012" name="PLoS Pathog.">
        <title>Diverse lifestyles and strategies of plant pathogenesis encoded in the genomes of eighteen Dothideomycetes fungi.</title>
        <authorList>
            <person name="Ohm R.A."/>
            <person name="Feau N."/>
            <person name="Henrissat B."/>
            <person name="Schoch C.L."/>
            <person name="Horwitz B.A."/>
            <person name="Barry K.W."/>
            <person name="Condon B.J."/>
            <person name="Copeland A.C."/>
            <person name="Dhillon B."/>
            <person name="Glaser F."/>
            <person name="Hesse C.N."/>
            <person name="Kosti I."/>
            <person name="LaButti K."/>
            <person name="Lindquist E.A."/>
            <person name="Lucas S."/>
            <person name="Salamov A.A."/>
            <person name="Bradshaw R.E."/>
            <person name="Ciuffetti L."/>
            <person name="Hamelin R.C."/>
            <person name="Kema G.H.J."/>
            <person name="Lawrence C."/>
            <person name="Scott J.A."/>
            <person name="Spatafora J.W."/>
            <person name="Turgeon B.G."/>
            <person name="de Wit P.J.G.M."/>
            <person name="Zhong S."/>
            <person name="Goodwin S.B."/>
            <person name="Grigoriev I.V."/>
        </authorList>
    </citation>
    <scope>NUCLEOTIDE SEQUENCE [LARGE SCALE GENOMIC DNA]</scope>
    <source>
        <strain evidence="2">NZE10 / CBS 128990</strain>
    </source>
</reference>
<name>N1PMR9_DOTSN</name>
<keyword evidence="2" id="KW-1185">Reference proteome</keyword>
<reference evidence="2" key="1">
    <citation type="journal article" date="2012" name="PLoS Genet.">
        <title>The genomes of the fungal plant pathogens Cladosporium fulvum and Dothistroma septosporum reveal adaptation to different hosts and lifestyles but also signatures of common ancestry.</title>
        <authorList>
            <person name="de Wit P.J.G.M."/>
            <person name="van der Burgt A."/>
            <person name="Oekmen B."/>
            <person name="Stergiopoulos I."/>
            <person name="Abd-Elsalam K.A."/>
            <person name="Aerts A.L."/>
            <person name="Bahkali A.H."/>
            <person name="Beenen H.G."/>
            <person name="Chettri P."/>
            <person name="Cox M.P."/>
            <person name="Datema E."/>
            <person name="de Vries R.P."/>
            <person name="Dhillon B."/>
            <person name="Ganley A.R."/>
            <person name="Griffiths S.A."/>
            <person name="Guo Y."/>
            <person name="Hamelin R.C."/>
            <person name="Henrissat B."/>
            <person name="Kabir M.S."/>
            <person name="Jashni M.K."/>
            <person name="Kema G."/>
            <person name="Klaubauf S."/>
            <person name="Lapidus A."/>
            <person name="Levasseur A."/>
            <person name="Lindquist E."/>
            <person name="Mehrabi R."/>
            <person name="Ohm R.A."/>
            <person name="Owen T.J."/>
            <person name="Salamov A."/>
            <person name="Schwelm A."/>
            <person name="Schijlen E."/>
            <person name="Sun H."/>
            <person name="van den Burg H.A."/>
            <person name="van Ham R.C.H.J."/>
            <person name="Zhang S."/>
            <person name="Goodwin S.B."/>
            <person name="Grigoriev I.V."/>
            <person name="Collemare J."/>
            <person name="Bradshaw R.E."/>
        </authorList>
    </citation>
    <scope>NUCLEOTIDE SEQUENCE [LARGE SCALE GENOMIC DNA]</scope>
    <source>
        <strain evidence="2">NZE10 / CBS 128990</strain>
    </source>
</reference>
<dbReference type="HOGENOM" id="CLU_3055933_0_0_1"/>
<evidence type="ECO:0000313" key="2">
    <source>
        <dbReference type="Proteomes" id="UP000016933"/>
    </source>
</evidence>
<dbReference type="EMBL" id="KB446541">
    <property type="protein sequence ID" value="EME42761.1"/>
    <property type="molecule type" value="Genomic_DNA"/>
</dbReference>
<organism evidence="1 2">
    <name type="scientific">Dothistroma septosporum (strain NZE10 / CBS 128990)</name>
    <name type="common">Red band needle blight fungus</name>
    <name type="synonym">Mycosphaerella pini</name>
    <dbReference type="NCBI Taxonomy" id="675120"/>
    <lineage>
        <taxon>Eukaryota</taxon>
        <taxon>Fungi</taxon>
        <taxon>Dikarya</taxon>
        <taxon>Ascomycota</taxon>
        <taxon>Pezizomycotina</taxon>
        <taxon>Dothideomycetes</taxon>
        <taxon>Dothideomycetidae</taxon>
        <taxon>Mycosphaerellales</taxon>
        <taxon>Mycosphaerellaceae</taxon>
        <taxon>Dothistroma</taxon>
    </lineage>
</organism>
<protein>
    <submittedName>
        <fullName evidence="1">Uncharacterized protein</fullName>
    </submittedName>
</protein>
<proteinExistence type="predicted"/>
<dbReference type="AlphaFoldDB" id="N1PMR9"/>
<sequence>MMTWTLDSIHKALREHEMRRQWLRPWRWATRIRIQSMCDPVRTGNSCYVIMWRS</sequence>